<evidence type="ECO:0000313" key="4">
    <source>
        <dbReference type="Proteomes" id="UP000753908"/>
    </source>
</evidence>
<keyword evidence="2" id="KW-0812">Transmembrane</keyword>
<name>A0A951UDG9_9CYAN</name>
<evidence type="ECO:0000256" key="2">
    <source>
        <dbReference type="SAM" id="Phobius"/>
    </source>
</evidence>
<keyword evidence="2" id="KW-0472">Membrane</keyword>
<keyword evidence="2" id="KW-1133">Transmembrane helix</keyword>
<sequence>MSAQLLIAPEVSLPPTLPAQLPPPLFHLSQILKFGKVPAGDFGRVVGIVYAAGATVQATGYHYLLFLDEQSKSRRELGIRADWIFEEDASLVAQELPSTKPKERESHQGNGWQQQED</sequence>
<protein>
    <submittedName>
        <fullName evidence="3">Uncharacterized protein</fullName>
    </submittedName>
</protein>
<reference evidence="3" key="1">
    <citation type="submission" date="2021-05" db="EMBL/GenBank/DDBJ databases">
        <authorList>
            <person name="Pietrasiak N."/>
            <person name="Ward R."/>
            <person name="Stajich J.E."/>
            <person name="Kurbessoian T."/>
        </authorList>
    </citation>
    <scope>NUCLEOTIDE SEQUENCE</scope>
    <source>
        <strain evidence="3">CPER-KK1</strain>
    </source>
</reference>
<evidence type="ECO:0000313" key="3">
    <source>
        <dbReference type="EMBL" id="MBW4549463.1"/>
    </source>
</evidence>
<comment type="caution">
    <text evidence="3">The sequence shown here is derived from an EMBL/GenBank/DDBJ whole genome shotgun (WGS) entry which is preliminary data.</text>
</comment>
<dbReference type="Proteomes" id="UP000753908">
    <property type="component" value="Unassembled WGS sequence"/>
</dbReference>
<feature type="transmembrane region" description="Helical" evidence="2">
    <location>
        <begin position="42"/>
        <end position="66"/>
    </location>
</feature>
<accession>A0A951UDG9</accession>
<reference evidence="3" key="2">
    <citation type="journal article" date="2022" name="Microbiol. Resour. Announc.">
        <title>Metagenome Sequencing to Explore Phylogenomics of Terrestrial Cyanobacteria.</title>
        <authorList>
            <person name="Ward R.D."/>
            <person name="Stajich J.E."/>
            <person name="Johansen J.R."/>
            <person name="Huntemann M."/>
            <person name="Clum A."/>
            <person name="Foster B."/>
            <person name="Foster B."/>
            <person name="Roux S."/>
            <person name="Palaniappan K."/>
            <person name="Varghese N."/>
            <person name="Mukherjee S."/>
            <person name="Reddy T.B.K."/>
            <person name="Daum C."/>
            <person name="Copeland A."/>
            <person name="Chen I.A."/>
            <person name="Ivanova N.N."/>
            <person name="Kyrpides N.C."/>
            <person name="Shapiro N."/>
            <person name="Eloe-Fadrosh E.A."/>
            <person name="Pietrasiak N."/>
        </authorList>
    </citation>
    <scope>NUCLEOTIDE SEQUENCE</scope>
    <source>
        <strain evidence="3">CPER-KK1</strain>
    </source>
</reference>
<proteinExistence type="predicted"/>
<feature type="compositionally biased region" description="Polar residues" evidence="1">
    <location>
        <begin position="108"/>
        <end position="117"/>
    </location>
</feature>
<organism evidence="3 4">
    <name type="scientific">Symplocastrum torsivum CPER-KK1</name>
    <dbReference type="NCBI Taxonomy" id="450513"/>
    <lineage>
        <taxon>Bacteria</taxon>
        <taxon>Bacillati</taxon>
        <taxon>Cyanobacteriota</taxon>
        <taxon>Cyanophyceae</taxon>
        <taxon>Oscillatoriophycideae</taxon>
        <taxon>Oscillatoriales</taxon>
        <taxon>Microcoleaceae</taxon>
        <taxon>Symplocastrum</taxon>
    </lineage>
</organism>
<evidence type="ECO:0000256" key="1">
    <source>
        <dbReference type="SAM" id="MobiDB-lite"/>
    </source>
</evidence>
<dbReference type="AlphaFoldDB" id="A0A951UDG9"/>
<gene>
    <name evidence="3" type="ORF">KME25_34455</name>
</gene>
<dbReference type="EMBL" id="JAHHIF010000102">
    <property type="protein sequence ID" value="MBW4549463.1"/>
    <property type="molecule type" value="Genomic_DNA"/>
</dbReference>
<feature type="region of interest" description="Disordered" evidence="1">
    <location>
        <begin position="94"/>
        <end position="117"/>
    </location>
</feature>